<dbReference type="Proteomes" id="UP001162483">
    <property type="component" value="Unassembled WGS sequence"/>
</dbReference>
<organism evidence="1 2">
    <name type="scientific">Staurois parvus</name>
    <dbReference type="NCBI Taxonomy" id="386267"/>
    <lineage>
        <taxon>Eukaryota</taxon>
        <taxon>Metazoa</taxon>
        <taxon>Chordata</taxon>
        <taxon>Craniata</taxon>
        <taxon>Vertebrata</taxon>
        <taxon>Euteleostomi</taxon>
        <taxon>Amphibia</taxon>
        <taxon>Batrachia</taxon>
        <taxon>Anura</taxon>
        <taxon>Neobatrachia</taxon>
        <taxon>Ranoidea</taxon>
        <taxon>Ranidae</taxon>
        <taxon>Staurois</taxon>
    </lineage>
</organism>
<sequence>MDLSRRNFVMTEGLQGWQGWRWRRRPPVLTPQGEVHIPMPSQDSGGMLRVIWSMESPIWGGSAGV</sequence>
<gene>
    <name evidence="1" type="ORF">SPARVUS_LOCUS7899231</name>
</gene>
<keyword evidence="2" id="KW-1185">Reference proteome</keyword>
<name>A0ABN9DQ52_9NEOB</name>
<reference evidence="1" key="1">
    <citation type="submission" date="2023-05" db="EMBL/GenBank/DDBJ databases">
        <authorList>
            <person name="Stuckert A."/>
        </authorList>
    </citation>
    <scope>NUCLEOTIDE SEQUENCE</scope>
</reference>
<dbReference type="EMBL" id="CATNWA010014630">
    <property type="protein sequence ID" value="CAI9574114.1"/>
    <property type="molecule type" value="Genomic_DNA"/>
</dbReference>
<evidence type="ECO:0000313" key="1">
    <source>
        <dbReference type="EMBL" id="CAI9574114.1"/>
    </source>
</evidence>
<accession>A0ABN9DQ52</accession>
<comment type="caution">
    <text evidence="1">The sequence shown here is derived from an EMBL/GenBank/DDBJ whole genome shotgun (WGS) entry which is preliminary data.</text>
</comment>
<protein>
    <submittedName>
        <fullName evidence="1">Uncharacterized protein</fullName>
    </submittedName>
</protein>
<proteinExistence type="predicted"/>
<evidence type="ECO:0000313" key="2">
    <source>
        <dbReference type="Proteomes" id="UP001162483"/>
    </source>
</evidence>